<evidence type="ECO:0000313" key="1">
    <source>
        <dbReference type="EMBL" id="QBK86829.1"/>
    </source>
</evidence>
<name>A0A481YUQ3_9VIRU</name>
<dbReference type="EMBL" id="MK500337">
    <property type="protein sequence ID" value="QBK86829.1"/>
    <property type="molecule type" value="Genomic_DNA"/>
</dbReference>
<accession>A0A481YUQ3</accession>
<protein>
    <submittedName>
        <fullName evidence="1">Uncharacterized protein</fullName>
    </submittedName>
</protein>
<organism evidence="1">
    <name type="scientific">Marseillevirus LCMAC103</name>
    <dbReference type="NCBI Taxonomy" id="2506604"/>
    <lineage>
        <taxon>Viruses</taxon>
        <taxon>Varidnaviria</taxon>
        <taxon>Bamfordvirae</taxon>
        <taxon>Nucleocytoviricota</taxon>
        <taxon>Megaviricetes</taxon>
        <taxon>Pimascovirales</taxon>
        <taxon>Pimascovirales incertae sedis</taxon>
        <taxon>Marseilleviridae</taxon>
    </lineage>
</organism>
<sequence length="203" mass="23620">MPQELVDQFTRCVEDTSGRFVLLLLGLFNVDYATPRRVAGAVGHQNFLVYDRKTNTIERFEPYGAESPDEYDGPRLDRELRDYFSQRFKISYLGPRQFCPREGFQAIQEDAEDRLLAQAVGALPGTRTGFCAMWAFFYAQLRLMNPDTPRDILQLRAIADLRRKPGHLTQRIVDYTIFFERLYRVHFRGNSPFEHSQDHFGGV</sequence>
<gene>
    <name evidence="1" type="ORF">LCMAC103_01670</name>
</gene>
<proteinExistence type="predicted"/>
<reference evidence="1" key="1">
    <citation type="journal article" date="2019" name="MBio">
        <title>Virus Genomes from Deep Sea Sediments Expand the Ocean Megavirome and Support Independent Origins of Viral Gigantism.</title>
        <authorList>
            <person name="Backstrom D."/>
            <person name="Yutin N."/>
            <person name="Jorgensen S.L."/>
            <person name="Dharamshi J."/>
            <person name="Homa F."/>
            <person name="Zaremba-Niedwiedzka K."/>
            <person name="Spang A."/>
            <person name="Wolf Y.I."/>
            <person name="Koonin E.V."/>
            <person name="Ettema T.J."/>
        </authorList>
    </citation>
    <scope>NUCLEOTIDE SEQUENCE</scope>
</reference>